<dbReference type="InterPro" id="IPR051259">
    <property type="entry name" value="rRNA_Methyltransferase"/>
</dbReference>
<evidence type="ECO:0000313" key="6">
    <source>
        <dbReference type="EMBL" id="GHE69023.1"/>
    </source>
</evidence>
<feature type="domain" description="MRM3-like substrate binding" evidence="5">
    <location>
        <begin position="8"/>
        <end position="78"/>
    </location>
</feature>
<comment type="similarity">
    <text evidence="1">Belongs to the class IV-like SAM-binding methyltransferase superfamily. RNA methyltransferase TrmH family.</text>
</comment>
<evidence type="ECO:0000256" key="2">
    <source>
        <dbReference type="ARBA" id="ARBA00022603"/>
    </source>
</evidence>
<dbReference type="InterPro" id="IPR053888">
    <property type="entry name" value="MRM3-like_sub_bind"/>
</dbReference>
<comment type="caution">
    <text evidence="6">The sequence shown here is derived from an EMBL/GenBank/DDBJ whole genome shotgun (WGS) entry which is preliminary data.</text>
</comment>
<proteinExistence type="inferred from homology"/>
<dbReference type="InterPro" id="IPR029064">
    <property type="entry name" value="Ribosomal_eL30-like_sf"/>
</dbReference>
<evidence type="ECO:0000259" key="5">
    <source>
        <dbReference type="Pfam" id="PF22435"/>
    </source>
</evidence>
<dbReference type="SUPFAM" id="SSF75217">
    <property type="entry name" value="alpha/beta knot"/>
    <property type="match status" value="1"/>
</dbReference>
<evidence type="ECO:0000313" key="7">
    <source>
        <dbReference type="Proteomes" id="UP000658258"/>
    </source>
</evidence>
<dbReference type="GO" id="GO:0032259">
    <property type="term" value="P:methylation"/>
    <property type="evidence" value="ECO:0007669"/>
    <property type="project" value="UniProtKB-KW"/>
</dbReference>
<organism evidence="6 7">
    <name type="scientific">Roseivirga thermotolerans</name>
    <dbReference type="NCBI Taxonomy" id="1758176"/>
    <lineage>
        <taxon>Bacteria</taxon>
        <taxon>Pseudomonadati</taxon>
        <taxon>Bacteroidota</taxon>
        <taxon>Cytophagia</taxon>
        <taxon>Cytophagales</taxon>
        <taxon>Roseivirgaceae</taxon>
        <taxon>Roseivirga</taxon>
    </lineage>
</organism>
<dbReference type="InterPro" id="IPR029026">
    <property type="entry name" value="tRNA_m1G_MTases_N"/>
</dbReference>
<evidence type="ECO:0000259" key="4">
    <source>
        <dbReference type="Pfam" id="PF00588"/>
    </source>
</evidence>
<dbReference type="Gene3D" id="3.30.1330.30">
    <property type="match status" value="1"/>
</dbReference>
<dbReference type="SUPFAM" id="SSF55315">
    <property type="entry name" value="L30e-like"/>
    <property type="match status" value="1"/>
</dbReference>
<dbReference type="Pfam" id="PF22435">
    <property type="entry name" value="MRM3-like_sub_bind"/>
    <property type="match status" value="1"/>
</dbReference>
<dbReference type="InterPro" id="IPR001537">
    <property type="entry name" value="SpoU_MeTrfase"/>
</dbReference>
<keyword evidence="7" id="KW-1185">Reference proteome</keyword>
<dbReference type="Gene3D" id="3.40.1280.10">
    <property type="match status" value="1"/>
</dbReference>
<dbReference type="PANTHER" id="PTHR43191">
    <property type="entry name" value="RRNA METHYLTRANSFERASE 3"/>
    <property type="match status" value="1"/>
</dbReference>
<dbReference type="InterPro" id="IPR029028">
    <property type="entry name" value="Alpha/beta_knot_MTases"/>
</dbReference>
<keyword evidence="2 6" id="KW-0489">Methyltransferase</keyword>
<gene>
    <name evidence="6" type="ORF">GCM10011340_26140</name>
</gene>
<accession>A0ABQ3IBW0</accession>
<dbReference type="CDD" id="cd18109">
    <property type="entry name" value="SpoU-like_RNA-MTase"/>
    <property type="match status" value="1"/>
</dbReference>
<evidence type="ECO:0000256" key="1">
    <source>
        <dbReference type="ARBA" id="ARBA00007228"/>
    </source>
</evidence>
<dbReference type="Proteomes" id="UP000658258">
    <property type="component" value="Unassembled WGS sequence"/>
</dbReference>
<dbReference type="EMBL" id="BNAG01000003">
    <property type="protein sequence ID" value="GHE69023.1"/>
    <property type="molecule type" value="Genomic_DNA"/>
</dbReference>
<name>A0ABQ3IBW0_9BACT</name>
<protein>
    <submittedName>
        <fullName evidence="6">RNA methyltransferase</fullName>
    </submittedName>
</protein>
<dbReference type="RefSeq" id="WP_189630700.1">
    <property type="nucleotide sequence ID" value="NZ_BNAG01000003.1"/>
</dbReference>
<dbReference type="GO" id="GO:0008168">
    <property type="term" value="F:methyltransferase activity"/>
    <property type="evidence" value="ECO:0007669"/>
    <property type="project" value="UniProtKB-KW"/>
</dbReference>
<feature type="domain" description="tRNA/rRNA methyltransferase SpoU type" evidence="4">
    <location>
        <begin position="106"/>
        <end position="239"/>
    </location>
</feature>
<dbReference type="PANTHER" id="PTHR43191:SF2">
    <property type="entry name" value="RRNA METHYLTRANSFERASE 3, MITOCHONDRIAL"/>
    <property type="match status" value="1"/>
</dbReference>
<keyword evidence="3" id="KW-0808">Transferase</keyword>
<reference evidence="7" key="1">
    <citation type="journal article" date="2019" name="Int. J. Syst. Evol. Microbiol.">
        <title>The Global Catalogue of Microorganisms (GCM) 10K type strain sequencing project: providing services to taxonomists for standard genome sequencing and annotation.</title>
        <authorList>
            <consortium name="The Broad Institute Genomics Platform"/>
            <consortium name="The Broad Institute Genome Sequencing Center for Infectious Disease"/>
            <person name="Wu L."/>
            <person name="Ma J."/>
        </authorList>
    </citation>
    <scope>NUCLEOTIDE SEQUENCE [LARGE SCALE GENOMIC DNA]</scope>
    <source>
        <strain evidence="7">CGMCC 1.15111</strain>
    </source>
</reference>
<evidence type="ECO:0000256" key="3">
    <source>
        <dbReference type="ARBA" id="ARBA00022679"/>
    </source>
</evidence>
<sequence length="246" mass="27518">MLSKRQSKYFKSLQLKKYRQAEGKFLVEGAKGVEEVLKSDWEVEALLATSEYLKTLDKGLFRKKFDLFEVKENDLLQVGTFKSNSTGLAVVKMPEQSLNANWEEEMVLALDQVNDPGNLGTIVRIADWYGIKQIVCSRDTTDVFSPKVINATMGSFTRVKVHYTDLRSFLSECERHVYGALLDGQSIYQTKLQHGVILMGSESHGISEELRPLVTHSIKIPGRGGAESLNVAVATAVVLDNFARNI</sequence>
<dbReference type="Pfam" id="PF00588">
    <property type="entry name" value="SpoU_methylase"/>
    <property type="match status" value="1"/>
</dbReference>